<dbReference type="EMBL" id="CP011110">
    <property type="protein sequence ID" value="AKA24697.1"/>
    <property type="molecule type" value="Genomic_DNA"/>
</dbReference>
<sequence>MRFGRFFGSHRASLLTPPWTLRNGSIGAPASPARGSARHLGSETRAAGKVQPDLPLAAPGIDSPRRWSTPRRL</sequence>
<feature type="region of interest" description="Disordered" evidence="1">
    <location>
        <begin position="18"/>
        <end position="73"/>
    </location>
</feature>
<gene>
    <name evidence="2" type="ORF">PCL1606_32450</name>
</gene>
<protein>
    <submittedName>
        <fullName evidence="2">Uncharacterized protein</fullName>
    </submittedName>
</protein>
<dbReference type="AlphaFoldDB" id="A0A0D5Y135"/>
<dbReference type="Proteomes" id="UP000032748">
    <property type="component" value="Chromosome"/>
</dbReference>
<evidence type="ECO:0000313" key="2">
    <source>
        <dbReference type="EMBL" id="AKA24697.1"/>
    </source>
</evidence>
<evidence type="ECO:0000313" key="3">
    <source>
        <dbReference type="Proteomes" id="UP000032748"/>
    </source>
</evidence>
<accession>A0A0D5Y135</accession>
<organism evidence="2 3">
    <name type="scientific">Pseudomonas chlororaphis</name>
    <dbReference type="NCBI Taxonomy" id="587753"/>
    <lineage>
        <taxon>Bacteria</taxon>
        <taxon>Pseudomonadati</taxon>
        <taxon>Pseudomonadota</taxon>
        <taxon>Gammaproteobacteria</taxon>
        <taxon>Pseudomonadales</taxon>
        <taxon>Pseudomonadaceae</taxon>
        <taxon>Pseudomonas</taxon>
    </lineage>
</organism>
<dbReference type="KEGG" id="pcz:PCL1606_32450"/>
<proteinExistence type="predicted"/>
<evidence type="ECO:0000256" key="1">
    <source>
        <dbReference type="SAM" id="MobiDB-lite"/>
    </source>
</evidence>
<reference evidence="2 3" key="1">
    <citation type="journal article" date="2015" name="Mol. Plant Microbe Interact.">
        <title>Comparative Genomic Analysis of Pseudomonas chlororaphis PCL1606 Reveals New Insight into Antifungal Compounds Involved in Biocontrol.</title>
        <authorList>
            <person name="Calderon C.E."/>
            <person name="Ramos C."/>
            <person name="de Vicente A."/>
            <person name="Cazorla F.M."/>
        </authorList>
    </citation>
    <scope>NUCLEOTIDE SEQUENCE [LARGE SCALE GENOMIC DNA]</scope>
    <source>
        <strain evidence="2 3">PCL1606</strain>
    </source>
</reference>
<name>A0A0D5Y135_9PSED</name>